<sequence>MIYGKNNIDPVKTIRDGLAKALVFYYPLAGRIFEGPNTKLMVDCNDEGVLFVEADADVKLEELGDGILPPCPYMEKLLWTVQPPDSHSGSIIIGCPPLFVQVSQPPINWKYSSIYIS</sequence>
<evidence type="ECO:0000256" key="1">
    <source>
        <dbReference type="ARBA" id="ARBA00009861"/>
    </source>
</evidence>
<dbReference type="PANTHER" id="PTHR31147:SF66">
    <property type="entry name" value="OS05G0315700 PROTEIN"/>
    <property type="match status" value="1"/>
</dbReference>
<keyword evidence="2" id="KW-0808">Transferase</keyword>
<dbReference type="AlphaFoldDB" id="A0AAV6WQY5"/>
<dbReference type="InterPro" id="IPR050898">
    <property type="entry name" value="Plant_acyltransferase"/>
</dbReference>
<dbReference type="Pfam" id="PF02458">
    <property type="entry name" value="Transferase"/>
    <property type="match status" value="1"/>
</dbReference>
<name>A0AAV6WQY5_9LAMI</name>
<protein>
    <submittedName>
        <fullName evidence="3">Uncharacterized protein</fullName>
    </submittedName>
</protein>
<reference evidence="3" key="1">
    <citation type="submission" date="2019-10" db="EMBL/GenBank/DDBJ databases">
        <authorList>
            <person name="Zhang R."/>
            <person name="Pan Y."/>
            <person name="Wang J."/>
            <person name="Ma R."/>
            <person name="Yu S."/>
        </authorList>
    </citation>
    <scope>NUCLEOTIDE SEQUENCE</scope>
    <source>
        <strain evidence="3">LA-IB0</strain>
        <tissue evidence="3">Leaf</tissue>
    </source>
</reference>
<dbReference type="PANTHER" id="PTHR31147">
    <property type="entry name" value="ACYL TRANSFERASE 4"/>
    <property type="match status" value="1"/>
</dbReference>
<comment type="caution">
    <text evidence="3">The sequence shown here is derived from an EMBL/GenBank/DDBJ whole genome shotgun (WGS) entry which is preliminary data.</text>
</comment>
<dbReference type="Gene3D" id="3.30.559.10">
    <property type="entry name" value="Chloramphenicol acetyltransferase-like domain"/>
    <property type="match status" value="1"/>
</dbReference>
<dbReference type="EMBL" id="WHWC01000014">
    <property type="protein sequence ID" value="KAG8369375.1"/>
    <property type="molecule type" value="Genomic_DNA"/>
</dbReference>
<dbReference type="InterPro" id="IPR023213">
    <property type="entry name" value="CAT-like_dom_sf"/>
</dbReference>
<gene>
    <name evidence="3" type="ORF">BUALT_Bualt14G0004700</name>
</gene>
<proteinExistence type="inferred from homology"/>
<organism evidence="3 4">
    <name type="scientific">Buddleja alternifolia</name>
    <dbReference type="NCBI Taxonomy" id="168488"/>
    <lineage>
        <taxon>Eukaryota</taxon>
        <taxon>Viridiplantae</taxon>
        <taxon>Streptophyta</taxon>
        <taxon>Embryophyta</taxon>
        <taxon>Tracheophyta</taxon>
        <taxon>Spermatophyta</taxon>
        <taxon>Magnoliopsida</taxon>
        <taxon>eudicotyledons</taxon>
        <taxon>Gunneridae</taxon>
        <taxon>Pentapetalae</taxon>
        <taxon>asterids</taxon>
        <taxon>lamiids</taxon>
        <taxon>Lamiales</taxon>
        <taxon>Scrophulariaceae</taxon>
        <taxon>Buddlejeae</taxon>
        <taxon>Buddleja</taxon>
    </lineage>
</organism>
<keyword evidence="4" id="KW-1185">Reference proteome</keyword>
<accession>A0AAV6WQY5</accession>
<dbReference type="Proteomes" id="UP000826271">
    <property type="component" value="Unassembled WGS sequence"/>
</dbReference>
<evidence type="ECO:0000313" key="3">
    <source>
        <dbReference type="EMBL" id="KAG8369375.1"/>
    </source>
</evidence>
<comment type="similarity">
    <text evidence="1">Belongs to the plant acyltransferase family.</text>
</comment>
<dbReference type="GO" id="GO:0016740">
    <property type="term" value="F:transferase activity"/>
    <property type="evidence" value="ECO:0007669"/>
    <property type="project" value="UniProtKB-KW"/>
</dbReference>
<evidence type="ECO:0000256" key="2">
    <source>
        <dbReference type="ARBA" id="ARBA00022679"/>
    </source>
</evidence>
<evidence type="ECO:0000313" key="4">
    <source>
        <dbReference type="Proteomes" id="UP000826271"/>
    </source>
</evidence>